<dbReference type="EMBL" id="MN448289">
    <property type="protein sequence ID" value="QFG74648.1"/>
    <property type="molecule type" value="Genomic_DNA"/>
</dbReference>
<accession>A0A5J6VL57</accession>
<organism evidence="1">
    <name type="scientific">Megaviridae environmental sample</name>
    <dbReference type="NCBI Taxonomy" id="1737588"/>
    <lineage>
        <taxon>Viruses</taxon>
        <taxon>Varidnaviria</taxon>
        <taxon>Bamfordvirae</taxon>
        <taxon>Nucleocytoviricota</taxon>
        <taxon>Megaviricetes</taxon>
        <taxon>Imitervirales</taxon>
        <taxon>Mimiviridae</taxon>
        <taxon>environmental samples</taxon>
    </lineage>
</organism>
<protein>
    <submittedName>
        <fullName evidence="1">Uncharacterized protein</fullName>
    </submittedName>
</protein>
<sequence length="339" mass="40550">MDSNIIIIQRSFRKYLLKKNLKKINNLNLHRKTSFSEFTKIIVKKEIISLFKNFIELLRKLHGDISITPNILIASYMFSLYTEDVIGPLYNLHPVDDNLISWSTKIMEVLQDTNVDFKKIFIFLKNYDIIFQQWKKLDSTRTIEKIIISYHNRRTHIEKLDESKDKEIIIDLTNSANKLLNSIKYIDKEFDVCYLEKNYKLIYNNIVKGYDSIFESVKTNFTKAYLDFLTEEFKNKNNDVIYNCLVEINNKIQMITKNKNNINFLNILLKEDWSHELQEYIVWVCENIVEFFIKNNIKNNFINLINKHLKENYYDGLPKCIIVINEQFEIIYNIKVNSS</sequence>
<name>A0A5J6VL57_9VIRU</name>
<evidence type="ECO:0000313" key="1">
    <source>
        <dbReference type="EMBL" id="QFG74648.1"/>
    </source>
</evidence>
<proteinExistence type="predicted"/>
<reference evidence="1" key="1">
    <citation type="journal article" date="2019" name="Philos. Trans. R. Soc. Lond., B, Biol. Sci.">
        <title>Targeted metagenomic recovery of four divergent viruses reveals shared and distinctive characteristics of giant viruses of marine eukaryotes.</title>
        <authorList>
            <person name="Needham D.M."/>
            <person name="Poirier C."/>
            <person name="Hehenberger E."/>
            <person name="Jimenez V."/>
            <person name="Swalwell J.E."/>
            <person name="Santoro A.E."/>
            <person name="Worden A.Z."/>
        </authorList>
    </citation>
    <scope>NUCLEOTIDE SEQUENCE</scope>
    <source>
        <strain evidence="1">MPacV-611</strain>
    </source>
</reference>